<evidence type="ECO:0000313" key="1">
    <source>
        <dbReference type="EMBL" id="KQC86089.1"/>
    </source>
</evidence>
<dbReference type="AlphaFoldDB" id="A0AAW3JU36"/>
<gene>
    <name evidence="1" type="ORF">APZ18_02525</name>
</gene>
<dbReference type="Proteomes" id="UP000050833">
    <property type="component" value="Unassembled WGS sequence"/>
</dbReference>
<dbReference type="EMBL" id="LLKB01000001">
    <property type="protein sequence ID" value="KQC86089.1"/>
    <property type="molecule type" value="Genomic_DNA"/>
</dbReference>
<sequence>MGYDRDDILEQIEKNIPTKCERCGARLYFKGSGRYVCQRCHIDYYDDFGLIKKYIDENGSAPAVEISVETGVKLEVIDMLLEKGRLEMPGELKEAERCERCGALFPIGRYCKECIEDTSKGIMNIFKNEEAQRRKFAISKQARDKETKDKYEKDRMHYLNHIKDQW</sequence>
<proteinExistence type="predicted"/>
<name>A0AAW3JU36_9FIRM</name>
<accession>A0AAW3JU36</accession>
<reference evidence="1 2" key="1">
    <citation type="submission" date="2015-10" db="EMBL/GenBank/DDBJ databases">
        <title>Butyribacter intestini gen. nov., sp. nov., a butyric acid-producing bacterium of the family Lachnospiraceae isolated from the human faeces.</title>
        <authorList>
            <person name="Zou Y."/>
            <person name="Xue W."/>
            <person name="Luo G."/>
            <person name="Lv M."/>
        </authorList>
    </citation>
    <scope>NUCLEOTIDE SEQUENCE [LARGE SCALE GENOMIC DNA]</scope>
    <source>
        <strain evidence="1 2">TF01-11</strain>
    </source>
</reference>
<comment type="caution">
    <text evidence="1">The sequence shown here is derived from an EMBL/GenBank/DDBJ whole genome shotgun (WGS) entry which is preliminary data.</text>
</comment>
<protein>
    <submittedName>
        <fullName evidence="1">Uncharacterized protein</fullName>
    </submittedName>
</protein>
<dbReference type="RefSeq" id="WP_055941319.1">
    <property type="nucleotide sequence ID" value="NZ_JAQDCV010000008.1"/>
</dbReference>
<evidence type="ECO:0000313" key="2">
    <source>
        <dbReference type="Proteomes" id="UP000050833"/>
    </source>
</evidence>
<keyword evidence="2" id="KW-1185">Reference proteome</keyword>
<organism evidence="1 2">
    <name type="scientific">Butyribacter intestini</name>
    <dbReference type="NCBI Taxonomy" id="1703332"/>
    <lineage>
        <taxon>Bacteria</taxon>
        <taxon>Bacillati</taxon>
        <taxon>Bacillota</taxon>
        <taxon>Clostridia</taxon>
        <taxon>Lachnospirales</taxon>
        <taxon>Lachnospiraceae</taxon>
        <taxon>Butyribacter</taxon>
    </lineage>
</organism>